<dbReference type="Proteomes" id="UP001163603">
    <property type="component" value="Chromosome 7"/>
</dbReference>
<keyword evidence="2" id="KW-1185">Reference proteome</keyword>
<evidence type="ECO:0000313" key="1">
    <source>
        <dbReference type="EMBL" id="KAJ0034780.1"/>
    </source>
</evidence>
<organism evidence="1 2">
    <name type="scientific">Pistacia integerrima</name>
    <dbReference type="NCBI Taxonomy" id="434235"/>
    <lineage>
        <taxon>Eukaryota</taxon>
        <taxon>Viridiplantae</taxon>
        <taxon>Streptophyta</taxon>
        <taxon>Embryophyta</taxon>
        <taxon>Tracheophyta</taxon>
        <taxon>Spermatophyta</taxon>
        <taxon>Magnoliopsida</taxon>
        <taxon>eudicotyledons</taxon>
        <taxon>Gunneridae</taxon>
        <taxon>Pentapetalae</taxon>
        <taxon>rosids</taxon>
        <taxon>malvids</taxon>
        <taxon>Sapindales</taxon>
        <taxon>Anacardiaceae</taxon>
        <taxon>Pistacia</taxon>
    </lineage>
</organism>
<proteinExistence type="predicted"/>
<evidence type="ECO:0000313" key="2">
    <source>
        <dbReference type="Proteomes" id="UP001163603"/>
    </source>
</evidence>
<name>A0ACC0YEX0_9ROSI</name>
<reference evidence="2" key="1">
    <citation type="journal article" date="2023" name="G3 (Bethesda)">
        <title>Genome assembly and association tests identify interacting loci associated with vigor, precocity, and sex in interspecific pistachio rootstocks.</title>
        <authorList>
            <person name="Palmer W."/>
            <person name="Jacygrad E."/>
            <person name="Sagayaradj S."/>
            <person name="Cavanaugh K."/>
            <person name="Han R."/>
            <person name="Bertier L."/>
            <person name="Beede B."/>
            <person name="Kafkas S."/>
            <person name="Golino D."/>
            <person name="Preece J."/>
            <person name="Michelmore R."/>
        </authorList>
    </citation>
    <scope>NUCLEOTIDE SEQUENCE [LARGE SCALE GENOMIC DNA]</scope>
</reference>
<dbReference type="EMBL" id="CM047742">
    <property type="protein sequence ID" value="KAJ0034780.1"/>
    <property type="molecule type" value="Genomic_DNA"/>
</dbReference>
<protein>
    <submittedName>
        <fullName evidence="1">Uncharacterized protein</fullName>
    </submittedName>
</protein>
<gene>
    <name evidence="1" type="ORF">Pint_25809</name>
</gene>
<comment type="caution">
    <text evidence="1">The sequence shown here is derived from an EMBL/GenBank/DDBJ whole genome shotgun (WGS) entry which is preliminary data.</text>
</comment>
<sequence length="114" mass="13446">MVAKQGHRYQSREPVHTSQTSFFLNPINQKQTSNSPKSKLKKSFVDCSSRSNGFDLVWPSLTTTHSNPTNRRVLHKSLNPLLQCLLLYHHQSLHLHRFQRVQLRFGWDFREKFS</sequence>
<accession>A0ACC0YEX0</accession>